<feature type="transmembrane region" description="Helical" evidence="1">
    <location>
        <begin position="6"/>
        <end position="25"/>
    </location>
</feature>
<keyword evidence="4" id="KW-1185">Reference proteome</keyword>
<dbReference type="AlphaFoldDB" id="A0A346NK59"/>
<keyword evidence="1" id="KW-0812">Transmembrane</keyword>
<keyword evidence="1" id="KW-0472">Membrane</keyword>
<evidence type="ECO:0000259" key="2">
    <source>
        <dbReference type="Pfam" id="PF01578"/>
    </source>
</evidence>
<organism evidence="3 4">
    <name type="scientific">Salinimonas sediminis</name>
    <dbReference type="NCBI Taxonomy" id="2303538"/>
    <lineage>
        <taxon>Bacteria</taxon>
        <taxon>Pseudomonadati</taxon>
        <taxon>Pseudomonadota</taxon>
        <taxon>Gammaproteobacteria</taxon>
        <taxon>Alteromonadales</taxon>
        <taxon>Alteromonadaceae</taxon>
        <taxon>Alteromonas/Salinimonas group</taxon>
        <taxon>Salinimonas</taxon>
    </lineage>
</organism>
<evidence type="ECO:0000313" key="3">
    <source>
        <dbReference type="EMBL" id="AXR05916.1"/>
    </source>
</evidence>
<dbReference type="GO" id="GO:0005886">
    <property type="term" value="C:plasma membrane"/>
    <property type="evidence" value="ECO:0007669"/>
    <property type="project" value="TreeGrafter"/>
</dbReference>
<dbReference type="EMBL" id="CP031769">
    <property type="protein sequence ID" value="AXR05916.1"/>
    <property type="molecule type" value="Genomic_DNA"/>
</dbReference>
<feature type="domain" description="Cytochrome c assembly protein" evidence="2">
    <location>
        <begin position="39"/>
        <end position="263"/>
    </location>
</feature>
<dbReference type="KEGG" id="salm:D0Y50_05695"/>
<feature type="transmembrane region" description="Helical" evidence="1">
    <location>
        <begin position="64"/>
        <end position="84"/>
    </location>
</feature>
<dbReference type="GO" id="GO:0017004">
    <property type="term" value="P:cytochrome complex assembly"/>
    <property type="evidence" value="ECO:0007669"/>
    <property type="project" value="InterPro"/>
</dbReference>
<reference evidence="3 4" key="1">
    <citation type="submission" date="2018-08" db="EMBL/GenBank/DDBJ databases">
        <title>Salinimonas sediminis sp. nov., a piezophilic bacterium isolated from a deep-sea sediment sample from the New Britain Trench.</title>
        <authorList>
            <person name="Cao J."/>
        </authorList>
    </citation>
    <scope>NUCLEOTIDE SEQUENCE [LARGE SCALE GENOMIC DNA]</scope>
    <source>
        <strain evidence="3 4">N102</strain>
    </source>
</reference>
<dbReference type="PANTHER" id="PTHR38034:SF1">
    <property type="entry name" value="INNER MEMBRANE PROTEIN YPJD"/>
    <property type="match status" value="1"/>
</dbReference>
<dbReference type="InterPro" id="IPR002541">
    <property type="entry name" value="Cyt_c_assembly"/>
</dbReference>
<dbReference type="PANTHER" id="PTHR38034">
    <property type="entry name" value="INNER MEMBRANE PROTEIN YPJD"/>
    <property type="match status" value="1"/>
</dbReference>
<evidence type="ECO:0000256" key="1">
    <source>
        <dbReference type="SAM" id="Phobius"/>
    </source>
</evidence>
<evidence type="ECO:0000313" key="4">
    <source>
        <dbReference type="Proteomes" id="UP000262073"/>
    </source>
</evidence>
<dbReference type="RefSeq" id="WP_117315907.1">
    <property type="nucleotide sequence ID" value="NZ_CP031769.1"/>
</dbReference>
<dbReference type="OrthoDB" id="9780793at2"/>
<protein>
    <submittedName>
        <fullName evidence="3">Inner membrane protein YpjD</fullName>
    </submittedName>
</protein>
<gene>
    <name evidence="3" type="ORF">D0Y50_05695</name>
</gene>
<feature type="transmembrane region" description="Helical" evidence="1">
    <location>
        <begin position="124"/>
        <end position="146"/>
    </location>
</feature>
<feature type="transmembrane region" description="Helical" evidence="1">
    <location>
        <begin position="205"/>
        <end position="226"/>
    </location>
</feature>
<keyword evidence="1" id="KW-1133">Transmembrane helix</keyword>
<feature type="transmembrane region" description="Helical" evidence="1">
    <location>
        <begin position="37"/>
        <end position="58"/>
    </location>
</feature>
<proteinExistence type="predicted"/>
<accession>A0A346NK59</accession>
<feature type="transmembrane region" description="Helical" evidence="1">
    <location>
        <begin position="180"/>
        <end position="199"/>
    </location>
</feature>
<dbReference type="GO" id="GO:0020037">
    <property type="term" value="F:heme binding"/>
    <property type="evidence" value="ECO:0007669"/>
    <property type="project" value="InterPro"/>
</dbReference>
<feature type="transmembrane region" description="Helical" evidence="1">
    <location>
        <begin position="238"/>
        <end position="256"/>
    </location>
</feature>
<name>A0A346NK59_9ALTE</name>
<dbReference type="InterPro" id="IPR052372">
    <property type="entry name" value="YpjD/HemX"/>
</dbReference>
<dbReference type="Pfam" id="PF01578">
    <property type="entry name" value="Cytochrom_C_asm"/>
    <property type="match status" value="1"/>
</dbReference>
<dbReference type="Proteomes" id="UP000262073">
    <property type="component" value="Chromosome"/>
</dbReference>
<sequence>MTSLFASMAVLFYTLAAILLLRHFIHHQEHQRPVSPIVFASLAGVAHLAFLINTIMLAPGQNMSITNVLSLVAWLITAAMLVSVSVLPNRIMLPVVFVFSALTVLASTLIPVAHIMHIELHPGLVIHITLSLFAYGTLAIAFLYALQVSYITFRLKQKGASLLHSALPPLTLVEGMMFRLLQIGTALLVISLLSGFIFLEDMFNRLYAHKTVLSILALILYIFILAGQKLRGWRSRQLIVMNVIGIVLLTLAYFGSRFVREVLL</sequence>
<feature type="transmembrane region" description="Helical" evidence="1">
    <location>
        <begin position="91"/>
        <end position="112"/>
    </location>
</feature>